<dbReference type="EMBL" id="JAKRKC020000003">
    <property type="protein sequence ID" value="MCK2221975.1"/>
    <property type="molecule type" value="Genomic_DNA"/>
</dbReference>
<evidence type="ECO:0000313" key="3">
    <source>
        <dbReference type="Proteomes" id="UP001317259"/>
    </source>
</evidence>
<dbReference type="InterPro" id="IPR016181">
    <property type="entry name" value="Acyl_CoA_acyltransferase"/>
</dbReference>
<name>A0ABT0GBI2_9ACTN</name>
<dbReference type="PROSITE" id="PS51186">
    <property type="entry name" value="GNAT"/>
    <property type="match status" value="1"/>
</dbReference>
<accession>A0ABT0GBI2</accession>
<feature type="domain" description="N-acetyltransferase" evidence="1">
    <location>
        <begin position="204"/>
        <end position="382"/>
    </location>
</feature>
<evidence type="ECO:0000259" key="1">
    <source>
        <dbReference type="PROSITE" id="PS51186"/>
    </source>
</evidence>
<dbReference type="Gene3D" id="3.40.630.30">
    <property type="match status" value="1"/>
</dbReference>
<comment type="caution">
    <text evidence="2">The sequence shown here is derived from an EMBL/GenBank/DDBJ whole genome shotgun (WGS) entry which is preliminary data.</text>
</comment>
<evidence type="ECO:0000313" key="2">
    <source>
        <dbReference type="EMBL" id="MCK2221975.1"/>
    </source>
</evidence>
<organism evidence="2 3">
    <name type="scientific">Actinomadura luzonensis</name>
    <dbReference type="NCBI Taxonomy" id="2805427"/>
    <lineage>
        <taxon>Bacteria</taxon>
        <taxon>Bacillati</taxon>
        <taxon>Actinomycetota</taxon>
        <taxon>Actinomycetes</taxon>
        <taxon>Streptosporangiales</taxon>
        <taxon>Thermomonosporaceae</taxon>
        <taxon>Actinomadura</taxon>
    </lineage>
</organism>
<proteinExistence type="predicted"/>
<gene>
    <name evidence="2" type="ORF">MF672_050430</name>
</gene>
<protein>
    <recommendedName>
        <fullName evidence="1">N-acetyltransferase domain-containing protein</fullName>
    </recommendedName>
</protein>
<dbReference type="InterPro" id="IPR039968">
    <property type="entry name" value="BcerS-like"/>
</dbReference>
<dbReference type="SUPFAM" id="SSF55729">
    <property type="entry name" value="Acyl-CoA N-acyltransferases (Nat)"/>
    <property type="match status" value="1"/>
</dbReference>
<sequence length="382" mass="42088">MPASSSPPPEGARPVRARGELRRFVELPYRLHRGDPHYVPPLRGDVRWLLDRRRNPFFAYGAAELFTVERHGRVVGRVAAVDNPRHNAAHGAADGFFGLFECVPDAGAARALVEAAAGWLRGRGLRTMLGPVAFTTHDECGLLVSGFDAPPRVMMPYNPAYYPGLLEACGFGPAKDLLTWSHDLRPLDERLARLARRTLARHGLTVRPLDPARFDADARRIKTVYDQAWRHHWGFTPATDAEFAALARRVRGIADPRLIQLAEVAGEPVAVVVVLPDVNQALPVARGRLTRFGLPIGLVRLALAARRVDRARAALFGVVPRLQGLGIETALFAAAREVIVAGGYHGGVELGWTLEDNRAVNRYLRSGGCTPSRTYRIYRRPL</sequence>
<dbReference type="InterPro" id="IPR000182">
    <property type="entry name" value="GNAT_dom"/>
</dbReference>
<keyword evidence="3" id="KW-1185">Reference proteome</keyword>
<dbReference type="RefSeq" id="WP_242380094.1">
    <property type="nucleotide sequence ID" value="NZ_JAKRKC020000003.1"/>
</dbReference>
<dbReference type="PANTHER" id="PTHR41368:SF1">
    <property type="entry name" value="PROTEIN YGHO"/>
    <property type="match status" value="1"/>
</dbReference>
<dbReference type="Proteomes" id="UP001317259">
    <property type="component" value="Unassembled WGS sequence"/>
</dbReference>
<dbReference type="PANTHER" id="PTHR41368">
    <property type="entry name" value="PROTEIN YGHO"/>
    <property type="match status" value="1"/>
</dbReference>
<reference evidence="2 3" key="1">
    <citation type="submission" date="2022-04" db="EMBL/GenBank/DDBJ databases">
        <title>Genome draft of Actinomadura sp. ATCC 31491.</title>
        <authorList>
            <person name="Shi X."/>
            <person name="Du Y."/>
        </authorList>
    </citation>
    <scope>NUCLEOTIDE SEQUENCE [LARGE SCALE GENOMIC DNA]</scope>
    <source>
        <strain evidence="2 3">ATCC 31491</strain>
    </source>
</reference>